<dbReference type="PANTHER" id="PTHR30469:SF11">
    <property type="entry name" value="BLL4320 PROTEIN"/>
    <property type="match status" value="1"/>
</dbReference>
<dbReference type="Gene3D" id="2.40.30.170">
    <property type="match status" value="1"/>
</dbReference>
<dbReference type="Gene3D" id="6.10.140.1990">
    <property type="match status" value="1"/>
</dbReference>
<dbReference type="Gene3D" id="2.40.50.100">
    <property type="match status" value="1"/>
</dbReference>
<protein>
    <submittedName>
        <fullName evidence="6">Membrane fusion protein (Multidrug efflux system)</fullName>
    </submittedName>
</protein>
<dbReference type="InterPro" id="IPR030190">
    <property type="entry name" value="MacA_alpha-hairpin_sf"/>
</dbReference>
<evidence type="ECO:0000313" key="6">
    <source>
        <dbReference type="EMBL" id="PXW60024.1"/>
    </source>
</evidence>
<evidence type="ECO:0000259" key="4">
    <source>
        <dbReference type="Pfam" id="PF25954"/>
    </source>
</evidence>
<dbReference type="EMBL" id="QJJK01000004">
    <property type="protein sequence ID" value="PXW60024.1"/>
    <property type="molecule type" value="Genomic_DNA"/>
</dbReference>
<name>A0A2V3U9T2_9HYPH</name>
<dbReference type="GO" id="GO:0019898">
    <property type="term" value="C:extrinsic component of membrane"/>
    <property type="evidence" value="ECO:0007669"/>
    <property type="project" value="InterPro"/>
</dbReference>
<dbReference type="GO" id="GO:0030313">
    <property type="term" value="C:cell envelope"/>
    <property type="evidence" value="ECO:0007669"/>
    <property type="project" value="UniProtKB-SubCell"/>
</dbReference>
<evidence type="ECO:0000313" key="7">
    <source>
        <dbReference type="Proteomes" id="UP000248021"/>
    </source>
</evidence>
<proteinExistence type="inferred from homology"/>
<evidence type="ECO:0000256" key="2">
    <source>
        <dbReference type="ARBA" id="ARBA00023054"/>
    </source>
</evidence>
<dbReference type="InterPro" id="IPR058625">
    <property type="entry name" value="MdtA-like_BSH"/>
</dbReference>
<dbReference type="Proteomes" id="UP000248021">
    <property type="component" value="Unassembled WGS sequence"/>
</dbReference>
<dbReference type="PANTHER" id="PTHR30469">
    <property type="entry name" value="MULTIDRUG RESISTANCE PROTEIN MDTA"/>
    <property type="match status" value="1"/>
</dbReference>
<dbReference type="NCBIfam" id="TIGR01730">
    <property type="entry name" value="RND_mfp"/>
    <property type="match status" value="1"/>
</dbReference>
<keyword evidence="7" id="KW-1185">Reference proteome</keyword>
<dbReference type="RefSeq" id="WP_110374380.1">
    <property type="nucleotide sequence ID" value="NZ_JAHBRY010000001.1"/>
</dbReference>
<evidence type="ECO:0000259" key="3">
    <source>
        <dbReference type="Pfam" id="PF25917"/>
    </source>
</evidence>
<dbReference type="GO" id="GO:0015562">
    <property type="term" value="F:efflux transmembrane transporter activity"/>
    <property type="evidence" value="ECO:0007669"/>
    <property type="project" value="TreeGrafter"/>
</dbReference>
<dbReference type="SUPFAM" id="SSF111369">
    <property type="entry name" value="HlyD-like secretion proteins"/>
    <property type="match status" value="1"/>
</dbReference>
<feature type="domain" description="Multidrug resistance protein MdtA-like barrel-sandwich hybrid" evidence="3">
    <location>
        <begin position="89"/>
        <end position="210"/>
    </location>
</feature>
<dbReference type="GO" id="GO:1990961">
    <property type="term" value="P:xenobiotic detoxification by transmembrane export across the plasma membrane"/>
    <property type="evidence" value="ECO:0007669"/>
    <property type="project" value="InterPro"/>
</dbReference>
<dbReference type="GO" id="GO:1990281">
    <property type="term" value="C:efflux pump complex"/>
    <property type="evidence" value="ECO:0007669"/>
    <property type="project" value="TreeGrafter"/>
</dbReference>
<evidence type="ECO:0000256" key="1">
    <source>
        <dbReference type="ARBA" id="ARBA00009477"/>
    </source>
</evidence>
<gene>
    <name evidence="6" type="ORF">C7450_10475</name>
</gene>
<feature type="domain" description="CusB-like beta-barrel" evidence="4">
    <location>
        <begin position="222"/>
        <end position="296"/>
    </location>
</feature>
<dbReference type="Pfam" id="PF25989">
    <property type="entry name" value="YknX_C"/>
    <property type="match status" value="1"/>
</dbReference>
<feature type="domain" description="YknX-like C-terminal permuted SH3-like" evidence="5">
    <location>
        <begin position="304"/>
        <end position="369"/>
    </location>
</feature>
<dbReference type="Pfam" id="PF25954">
    <property type="entry name" value="Beta-barrel_RND_2"/>
    <property type="match status" value="1"/>
</dbReference>
<keyword evidence="2" id="KW-0175">Coiled coil</keyword>
<dbReference type="OrthoDB" id="9806939at2"/>
<sequence>MRKSVWAVVGLIALASAGAFVLERGGTDLSAEVKRLREAVFGEARARDQSAAPAPVRQAAAMPVEAVRPRRGEATSDILAVGGLQSDESVIVSSEIAGRVAEILFKEGQQVEAGALLAKLDGSLTQAELDDARARLDLAESNYKRTNVLAKGGNATQRANDEAFAGLATARATLSLIQARFDKLSILAPFPGVLGIRKISVGAYLSPGAAIVNLEKIDALKVDFKVPEVYLSRVSVGQTVEITVDALPGRVFTGTIYAIDPMVDVNGRALTIRARLPNPDLTLRPGLFARITVKGPSVQNVSLVPEEAVVPRGKDALIYQIVDGKAVETKVRLGSRKAGEVEVLEGLITDALVVTSGQARLRDGVRVDVVANALRQS</sequence>
<comment type="similarity">
    <text evidence="1">Belongs to the membrane fusion protein (MFP) (TC 8.A.1) family.</text>
</comment>
<comment type="caution">
    <text evidence="6">The sequence shown here is derived from an EMBL/GenBank/DDBJ whole genome shotgun (WGS) entry which is preliminary data.</text>
</comment>
<organism evidence="6 7">
    <name type="scientific">Chelatococcus asaccharovorans</name>
    <dbReference type="NCBI Taxonomy" id="28210"/>
    <lineage>
        <taxon>Bacteria</taxon>
        <taxon>Pseudomonadati</taxon>
        <taxon>Pseudomonadota</taxon>
        <taxon>Alphaproteobacteria</taxon>
        <taxon>Hyphomicrobiales</taxon>
        <taxon>Chelatococcaceae</taxon>
        <taxon>Chelatococcus</taxon>
    </lineage>
</organism>
<accession>A0A2V3U9T2</accession>
<dbReference type="InterPro" id="IPR006143">
    <property type="entry name" value="RND_pump_MFP"/>
</dbReference>
<evidence type="ECO:0000259" key="5">
    <source>
        <dbReference type="Pfam" id="PF25989"/>
    </source>
</evidence>
<dbReference type="InterPro" id="IPR058637">
    <property type="entry name" value="YknX-like_C"/>
</dbReference>
<reference evidence="6 7" key="1">
    <citation type="submission" date="2018-05" db="EMBL/GenBank/DDBJ databases">
        <title>Genomic Encyclopedia of Type Strains, Phase IV (KMG-IV): sequencing the most valuable type-strain genomes for metagenomic binning, comparative biology and taxonomic classification.</title>
        <authorList>
            <person name="Goeker M."/>
        </authorList>
    </citation>
    <scope>NUCLEOTIDE SEQUENCE [LARGE SCALE GENOMIC DNA]</scope>
    <source>
        <strain evidence="6 7">DSM 6462</strain>
    </source>
</reference>
<dbReference type="AlphaFoldDB" id="A0A2V3U9T2"/>
<dbReference type="GO" id="GO:1990195">
    <property type="term" value="C:macrolide transmembrane transporter complex"/>
    <property type="evidence" value="ECO:0007669"/>
    <property type="project" value="InterPro"/>
</dbReference>
<dbReference type="Gene3D" id="2.40.420.20">
    <property type="match status" value="1"/>
</dbReference>
<dbReference type="InterPro" id="IPR058792">
    <property type="entry name" value="Beta-barrel_RND_2"/>
</dbReference>
<dbReference type="Pfam" id="PF25917">
    <property type="entry name" value="BSH_RND"/>
    <property type="match status" value="1"/>
</dbReference>
<dbReference type="FunFam" id="2.40.30.170:FF:000010">
    <property type="entry name" value="Efflux RND transporter periplasmic adaptor subunit"/>
    <property type="match status" value="1"/>
</dbReference>